<feature type="binding site" evidence="10">
    <location>
        <position position="39"/>
    </location>
    <ligand>
        <name>NAD(+)</name>
        <dbReference type="ChEBI" id="CHEBI:57540"/>
    </ligand>
</feature>
<feature type="binding site" evidence="9">
    <location>
        <position position="223"/>
    </location>
    <ligand>
        <name>substrate</name>
    </ligand>
</feature>
<protein>
    <recommendedName>
        <fullName evidence="3 7">UDP-glucose 6-dehydrogenase</fullName>
        <ecNumber evidence="3 7">1.1.1.22</ecNumber>
    </recommendedName>
</protein>
<dbReference type="EMBL" id="KZ559146">
    <property type="protein sequence ID" value="PLB37077.1"/>
    <property type="molecule type" value="Genomic_DNA"/>
</dbReference>
<dbReference type="SMART" id="SM00984">
    <property type="entry name" value="UDPG_MGDP_dh_C"/>
    <property type="match status" value="1"/>
</dbReference>
<dbReference type="InterPro" id="IPR001732">
    <property type="entry name" value="UDP-Glc/GDP-Man_DH_N"/>
</dbReference>
<evidence type="ECO:0000259" key="11">
    <source>
        <dbReference type="SMART" id="SM00984"/>
    </source>
</evidence>
<evidence type="ECO:0000256" key="9">
    <source>
        <dbReference type="PIRSR" id="PIRSR500134-2"/>
    </source>
</evidence>
<comment type="catalytic activity">
    <reaction evidence="6 7">
        <text>UDP-alpha-D-glucose + 2 NAD(+) + H2O = UDP-alpha-D-glucuronate + 2 NADH + 3 H(+)</text>
        <dbReference type="Rhea" id="RHEA:23596"/>
        <dbReference type="ChEBI" id="CHEBI:15377"/>
        <dbReference type="ChEBI" id="CHEBI:15378"/>
        <dbReference type="ChEBI" id="CHEBI:57540"/>
        <dbReference type="ChEBI" id="CHEBI:57945"/>
        <dbReference type="ChEBI" id="CHEBI:58052"/>
        <dbReference type="ChEBI" id="CHEBI:58885"/>
        <dbReference type="EC" id="1.1.1.22"/>
    </reaction>
</comment>
<dbReference type="FunFam" id="1.20.5.100:FF:000001">
    <property type="entry name" value="UDP-glucose 6-dehydrogenase"/>
    <property type="match status" value="1"/>
</dbReference>
<dbReference type="SUPFAM" id="SSF48179">
    <property type="entry name" value="6-phosphogluconate dehydrogenase C-terminal domain-like"/>
    <property type="match status" value="1"/>
</dbReference>
<evidence type="ECO:0000256" key="3">
    <source>
        <dbReference type="ARBA" id="ARBA00012954"/>
    </source>
</evidence>
<feature type="binding site" evidence="9">
    <location>
        <position position="344"/>
    </location>
    <ligand>
        <name>substrate</name>
    </ligand>
</feature>
<keyword evidence="13" id="KW-1185">Reference proteome</keyword>
<evidence type="ECO:0000256" key="2">
    <source>
        <dbReference type="ARBA" id="ARBA00006601"/>
    </source>
</evidence>
<dbReference type="RefSeq" id="XP_024671089.1">
    <property type="nucleotide sequence ID" value="XM_024817555.1"/>
</dbReference>
<evidence type="ECO:0000256" key="6">
    <source>
        <dbReference type="ARBA" id="ARBA00047473"/>
    </source>
</evidence>
<dbReference type="Proteomes" id="UP000234585">
    <property type="component" value="Unassembled WGS sequence"/>
</dbReference>
<feature type="binding site" evidence="10">
    <location>
        <position position="134"/>
    </location>
    <ligand>
        <name>NAD(+)</name>
        <dbReference type="ChEBI" id="CHEBI:57540"/>
    </ligand>
</feature>
<dbReference type="GO" id="GO:0000271">
    <property type="term" value="P:polysaccharide biosynthetic process"/>
    <property type="evidence" value="ECO:0007669"/>
    <property type="project" value="InterPro"/>
</dbReference>
<dbReference type="InterPro" id="IPR017476">
    <property type="entry name" value="UDP-Glc/GDP-Man"/>
</dbReference>
<feature type="binding site" evidence="10">
    <location>
        <position position="284"/>
    </location>
    <ligand>
        <name>NAD(+)</name>
        <dbReference type="ChEBI" id="CHEBI:57540"/>
    </ligand>
</feature>
<dbReference type="InterPro" id="IPR028356">
    <property type="entry name" value="UDPglc_DH_euk"/>
</dbReference>
<feature type="binding site" evidence="9">
    <location>
        <position position="278"/>
    </location>
    <ligand>
        <name>substrate</name>
    </ligand>
</feature>
<dbReference type="GeneID" id="36524715"/>
<evidence type="ECO:0000256" key="5">
    <source>
        <dbReference type="ARBA" id="ARBA00023027"/>
    </source>
</evidence>
<dbReference type="Gene3D" id="1.20.5.100">
    <property type="entry name" value="Cytochrome c1, transmembrane anchor, C-terminal"/>
    <property type="match status" value="1"/>
</dbReference>
<dbReference type="EC" id="1.1.1.22" evidence="3 7"/>
<dbReference type="InterPro" id="IPR014026">
    <property type="entry name" value="UDP-Glc/GDP-Man_DH_dimer"/>
</dbReference>
<dbReference type="SUPFAM" id="SSF52413">
    <property type="entry name" value="UDP-glucose/GDP-mannose dehydrogenase C-terminal domain"/>
    <property type="match status" value="1"/>
</dbReference>
<dbReference type="InterPro" id="IPR028357">
    <property type="entry name" value="UDPglc_DH_bac"/>
</dbReference>
<dbReference type="SUPFAM" id="SSF51735">
    <property type="entry name" value="NAD(P)-binding Rossmann-fold domains"/>
    <property type="match status" value="1"/>
</dbReference>
<feature type="binding site" evidence="10">
    <location>
        <position position="94"/>
    </location>
    <ligand>
        <name>NAD(+)</name>
        <dbReference type="ChEBI" id="CHEBI:57540"/>
    </ligand>
</feature>
<dbReference type="PIRSF" id="PIRSF000124">
    <property type="entry name" value="UDPglc_GDPman_dh"/>
    <property type="match status" value="1"/>
</dbReference>
<dbReference type="UniPathway" id="UPA00038">
    <property type="reaction ID" value="UER00491"/>
</dbReference>
<evidence type="ECO:0000256" key="7">
    <source>
        <dbReference type="PIRNR" id="PIRNR000124"/>
    </source>
</evidence>
<sequence>MIQTVTCIGAGFVGGPLGTVIAHNCPHIHVTVADINESRIQSWTDGSPSFYEPGLNEMLGTVQRRETSEQNLEFVTTVEDAIQRADLIFLCVDTPTKSSGIGEGCAADLSNIQKIARTIAQVATGEKIVVEKSTVPCGTADVLQELLTTCGSPNARFEVLSNPEFLAEGTAIENLLRPSRVLIGSLQTPTGKRAATLLADMYATWVPRELILQMDSWSSELAKLAANAMLAQRISSINSLGAICEAAGATADIDSVSVACGLDPRIGPHMLRGGIGWGGSCFQKDILDLVYIARSLHLHDVATYWESVITMNNSQKDRFLHRIIACMYGNIAGRSIAVLGFAFKENTSDTKNSPAITVVQRLLQEGAKVSVYDPRVAPDRIASAVGEEVDKRNLHISPSPYETCFMADAIVLVTAWEGFRTPSDKPCPEANNGAPTRPHEKFEYLDWPRIAHSMQSPKFVFDGRNFLDGTFLANQGCRHVRMGNSTIRHPN</sequence>
<accession>A0A2I2F8W9</accession>
<feature type="domain" description="UDP-glucose/GDP-mannose dehydrogenase C-terminal" evidence="11">
    <location>
        <begin position="337"/>
        <end position="469"/>
    </location>
</feature>
<feature type="binding site" evidence="10">
    <location>
        <position position="168"/>
    </location>
    <ligand>
        <name>NAD(+)</name>
        <dbReference type="ChEBI" id="CHEBI:57540"/>
    </ligand>
</feature>
<dbReference type="PIRSF" id="PIRSF500134">
    <property type="entry name" value="UDPglc_DH_bac"/>
    <property type="match status" value="1"/>
</dbReference>
<dbReference type="PANTHER" id="PTHR11374:SF3">
    <property type="entry name" value="UDP-GLUCOSE 6-DEHYDROGENASE"/>
    <property type="match status" value="1"/>
</dbReference>
<dbReference type="Pfam" id="PF00984">
    <property type="entry name" value="UDPG_MGDP_dh"/>
    <property type="match status" value="1"/>
</dbReference>
<dbReference type="InterPro" id="IPR036291">
    <property type="entry name" value="NAD(P)-bd_dom_sf"/>
</dbReference>
<dbReference type="AlphaFoldDB" id="A0A2I2F8W9"/>
<evidence type="ECO:0000313" key="13">
    <source>
        <dbReference type="Proteomes" id="UP000234585"/>
    </source>
</evidence>
<dbReference type="GO" id="GO:0005634">
    <property type="term" value="C:nucleus"/>
    <property type="evidence" value="ECO:0007669"/>
    <property type="project" value="TreeGrafter"/>
</dbReference>
<feature type="binding site" evidence="10">
    <location>
        <position position="34"/>
    </location>
    <ligand>
        <name>NAD(+)</name>
        <dbReference type="ChEBI" id="CHEBI:57540"/>
    </ligand>
</feature>
<dbReference type="InterPro" id="IPR014027">
    <property type="entry name" value="UDP-Glc/GDP-Man_DH_C"/>
</dbReference>
<dbReference type="GO" id="GO:0006024">
    <property type="term" value="P:glycosaminoglycan biosynthetic process"/>
    <property type="evidence" value="ECO:0007669"/>
    <property type="project" value="TreeGrafter"/>
</dbReference>
<keyword evidence="4 7" id="KW-0560">Oxidoreductase</keyword>
<dbReference type="STRING" id="41067.A0A2I2F8W9"/>
<dbReference type="PANTHER" id="PTHR11374">
    <property type="entry name" value="UDP-GLUCOSE DEHYDROGENASE/UDP-MANNAC DEHYDROGENASE"/>
    <property type="match status" value="1"/>
</dbReference>
<comment type="pathway">
    <text evidence="1">Nucleotide-sugar biosynthesis; UDP-alpha-D-glucuronate biosynthesis; UDP-alpha-D-glucuronate from UDP-alpha-D-glucose: step 1/1.</text>
</comment>
<dbReference type="Pfam" id="PF03720">
    <property type="entry name" value="UDPG_MGDP_dh_C"/>
    <property type="match status" value="1"/>
</dbReference>
<evidence type="ECO:0000256" key="8">
    <source>
        <dbReference type="PIRSR" id="PIRSR500134-1"/>
    </source>
</evidence>
<dbReference type="Gene3D" id="3.40.50.720">
    <property type="entry name" value="NAD(P)-binding Rossmann-like Domain"/>
    <property type="match status" value="2"/>
</dbReference>
<dbReference type="GO" id="GO:0006065">
    <property type="term" value="P:UDP-glucuronate biosynthetic process"/>
    <property type="evidence" value="ECO:0007669"/>
    <property type="project" value="UniProtKB-UniPathway"/>
</dbReference>
<dbReference type="GO" id="GO:0051287">
    <property type="term" value="F:NAD binding"/>
    <property type="evidence" value="ECO:0007669"/>
    <property type="project" value="InterPro"/>
</dbReference>
<comment type="similarity">
    <text evidence="2 7">Belongs to the UDP-glucose/GDP-mannose dehydrogenase family.</text>
</comment>
<dbReference type="Pfam" id="PF03721">
    <property type="entry name" value="UDPG_MGDP_dh_N"/>
    <property type="match status" value="1"/>
</dbReference>
<dbReference type="GO" id="GO:0003979">
    <property type="term" value="F:UDP-glucose 6-dehydrogenase activity"/>
    <property type="evidence" value="ECO:0007669"/>
    <property type="project" value="UniProtKB-EC"/>
</dbReference>
<organism evidence="12 13">
    <name type="scientific">Aspergillus candidus</name>
    <dbReference type="NCBI Taxonomy" id="41067"/>
    <lineage>
        <taxon>Eukaryota</taxon>
        <taxon>Fungi</taxon>
        <taxon>Dikarya</taxon>
        <taxon>Ascomycota</taxon>
        <taxon>Pezizomycotina</taxon>
        <taxon>Eurotiomycetes</taxon>
        <taxon>Eurotiomycetidae</taxon>
        <taxon>Eurotiales</taxon>
        <taxon>Aspergillaceae</taxon>
        <taxon>Aspergillus</taxon>
        <taxon>Aspergillus subgen. Circumdati</taxon>
    </lineage>
</organism>
<feature type="active site" description="Nucleophile" evidence="8">
    <location>
        <position position="281"/>
    </location>
</feature>
<gene>
    <name evidence="12" type="ORF">BDW47DRAFT_132460</name>
</gene>
<evidence type="ECO:0000256" key="10">
    <source>
        <dbReference type="PIRSR" id="PIRSR500134-3"/>
    </source>
</evidence>
<feature type="binding site" evidence="9">
    <location>
        <begin position="165"/>
        <end position="168"/>
    </location>
    <ligand>
        <name>substrate</name>
    </ligand>
</feature>
<evidence type="ECO:0000256" key="4">
    <source>
        <dbReference type="ARBA" id="ARBA00023002"/>
    </source>
</evidence>
<evidence type="ECO:0000256" key="1">
    <source>
        <dbReference type="ARBA" id="ARBA00004701"/>
    </source>
</evidence>
<dbReference type="OrthoDB" id="5059218at2759"/>
<name>A0A2I2F8W9_ASPCN</name>
<evidence type="ECO:0000313" key="12">
    <source>
        <dbReference type="EMBL" id="PLB37077.1"/>
    </source>
</evidence>
<reference evidence="12 13" key="1">
    <citation type="submission" date="2017-12" db="EMBL/GenBank/DDBJ databases">
        <authorList>
            <consortium name="DOE Joint Genome Institute"/>
            <person name="Haridas S."/>
            <person name="Kjaerbolling I."/>
            <person name="Vesth T.C."/>
            <person name="Frisvad J.C."/>
            <person name="Nybo J.L."/>
            <person name="Theobald S."/>
            <person name="Kuo A."/>
            <person name="Bowyer P."/>
            <person name="Matsuda Y."/>
            <person name="Mondo S."/>
            <person name="Lyhne E.K."/>
            <person name="Kogle M.E."/>
            <person name="Clum A."/>
            <person name="Lipzen A."/>
            <person name="Salamov A."/>
            <person name="Ngan C.Y."/>
            <person name="Daum C."/>
            <person name="Chiniquy J."/>
            <person name="Barry K."/>
            <person name="LaButti K."/>
            <person name="Simmons B.A."/>
            <person name="Magnuson J.K."/>
            <person name="Mortensen U.H."/>
            <person name="Larsen T.O."/>
            <person name="Grigoriev I.V."/>
            <person name="Baker S.E."/>
            <person name="Andersen M.R."/>
            <person name="Nordberg H.P."/>
            <person name="Cantor M.N."/>
            <person name="Hua S.X."/>
        </authorList>
    </citation>
    <scope>NUCLEOTIDE SEQUENCE [LARGE SCALE GENOMIC DNA]</scope>
    <source>
        <strain evidence="12 13">CBS 102.13</strain>
    </source>
</reference>
<proteinExistence type="inferred from homology"/>
<keyword evidence="5 7" id="KW-0520">NAD</keyword>
<dbReference type="InterPro" id="IPR008927">
    <property type="entry name" value="6-PGluconate_DH-like_C_sf"/>
</dbReference>
<dbReference type="InterPro" id="IPR036220">
    <property type="entry name" value="UDP-Glc/GDP-Man_DH_C_sf"/>
</dbReference>
<dbReference type="NCBIfam" id="TIGR03026">
    <property type="entry name" value="NDP-sugDHase"/>
    <property type="match status" value="1"/>
</dbReference>